<dbReference type="Proteomes" id="UP001595897">
    <property type="component" value="Unassembled WGS sequence"/>
</dbReference>
<keyword evidence="2" id="KW-0732">Signal</keyword>
<evidence type="ECO:0000256" key="1">
    <source>
        <dbReference type="SAM" id="MobiDB-lite"/>
    </source>
</evidence>
<evidence type="ECO:0000313" key="3">
    <source>
        <dbReference type="EMBL" id="MFC4698748.1"/>
    </source>
</evidence>
<sequence>MRLLSLEHAACTVLLCASLLFAATTHAQQGSPLQNNDAQVPAQTTSDTPDELVRGEDGVLRLEQTIRANREQPQVLTIVPWQLPSHQRIDETQTWQSAVTQLPSIERNQFLRDLAVVDDILALPTREANTQAQTNPNSNSDQY</sequence>
<protein>
    <submittedName>
        <fullName evidence="3">Uncharacterized protein</fullName>
    </submittedName>
</protein>
<evidence type="ECO:0000256" key="2">
    <source>
        <dbReference type="SAM" id="SignalP"/>
    </source>
</evidence>
<dbReference type="EMBL" id="JBHSGU010000001">
    <property type="protein sequence ID" value="MFC4698748.1"/>
    <property type="molecule type" value="Genomic_DNA"/>
</dbReference>
<feature type="compositionally biased region" description="Polar residues" evidence="1">
    <location>
        <begin position="30"/>
        <end position="47"/>
    </location>
</feature>
<dbReference type="RefSeq" id="WP_382405392.1">
    <property type="nucleotide sequence ID" value="NZ_JBHSGU010000001.1"/>
</dbReference>
<name>A0ABV9LTB9_9ALTE</name>
<feature type="region of interest" description="Disordered" evidence="1">
    <location>
        <begin position="30"/>
        <end position="51"/>
    </location>
</feature>
<reference evidence="4" key="1">
    <citation type="journal article" date="2019" name="Int. J. Syst. Evol. Microbiol.">
        <title>The Global Catalogue of Microorganisms (GCM) 10K type strain sequencing project: providing services to taxonomists for standard genome sequencing and annotation.</title>
        <authorList>
            <consortium name="The Broad Institute Genomics Platform"/>
            <consortium name="The Broad Institute Genome Sequencing Center for Infectious Disease"/>
            <person name="Wu L."/>
            <person name="Ma J."/>
        </authorList>
    </citation>
    <scope>NUCLEOTIDE SEQUENCE [LARGE SCALE GENOMIC DNA]</scope>
    <source>
        <strain evidence="4">KACC 12507</strain>
    </source>
</reference>
<proteinExistence type="predicted"/>
<comment type="caution">
    <text evidence="3">The sequence shown here is derived from an EMBL/GenBank/DDBJ whole genome shotgun (WGS) entry which is preliminary data.</text>
</comment>
<feature type="chain" id="PRO_5046124347" evidence="2">
    <location>
        <begin position="23"/>
        <end position="143"/>
    </location>
</feature>
<organism evidence="3 4">
    <name type="scientific">Glaciecola siphonariae</name>
    <dbReference type="NCBI Taxonomy" id="521012"/>
    <lineage>
        <taxon>Bacteria</taxon>
        <taxon>Pseudomonadati</taxon>
        <taxon>Pseudomonadota</taxon>
        <taxon>Gammaproteobacteria</taxon>
        <taxon>Alteromonadales</taxon>
        <taxon>Alteromonadaceae</taxon>
        <taxon>Glaciecola</taxon>
    </lineage>
</organism>
<accession>A0ABV9LTB9</accession>
<evidence type="ECO:0000313" key="4">
    <source>
        <dbReference type="Proteomes" id="UP001595897"/>
    </source>
</evidence>
<keyword evidence="4" id="KW-1185">Reference proteome</keyword>
<feature type="signal peptide" evidence="2">
    <location>
        <begin position="1"/>
        <end position="22"/>
    </location>
</feature>
<gene>
    <name evidence="3" type="ORF">ACFO4O_01055</name>
</gene>